<comment type="caution">
    <text evidence="3">The sequence shown here is derived from an EMBL/GenBank/DDBJ whole genome shotgun (WGS) entry which is preliminary data.</text>
</comment>
<organism evidence="3 4">
    <name type="scientific">Pontibacillus marinus BH030004 = DSM 16465</name>
    <dbReference type="NCBI Taxonomy" id="1385511"/>
    <lineage>
        <taxon>Bacteria</taxon>
        <taxon>Bacillati</taxon>
        <taxon>Bacillota</taxon>
        <taxon>Bacilli</taxon>
        <taxon>Bacillales</taxon>
        <taxon>Bacillaceae</taxon>
        <taxon>Pontibacillus</taxon>
    </lineage>
</organism>
<dbReference type="SUPFAM" id="SSF81324">
    <property type="entry name" value="Voltage-gated potassium channels"/>
    <property type="match status" value="1"/>
</dbReference>
<keyword evidence="1" id="KW-1133">Transmembrane helix</keyword>
<dbReference type="EMBL" id="AVPF01000096">
    <property type="protein sequence ID" value="KGX83581.1"/>
    <property type="molecule type" value="Genomic_DNA"/>
</dbReference>
<feature type="transmembrane region" description="Helical" evidence="1">
    <location>
        <begin position="78"/>
        <end position="96"/>
    </location>
</feature>
<feature type="transmembrane region" description="Helical" evidence="1">
    <location>
        <begin position="102"/>
        <end position="127"/>
    </location>
</feature>
<dbReference type="Pfam" id="PF07885">
    <property type="entry name" value="Ion_trans_2"/>
    <property type="match status" value="1"/>
</dbReference>
<evidence type="ECO:0000256" key="1">
    <source>
        <dbReference type="SAM" id="Phobius"/>
    </source>
</evidence>
<dbReference type="eggNOG" id="ENOG5032XJ0">
    <property type="taxonomic scope" value="Bacteria"/>
</dbReference>
<evidence type="ECO:0000313" key="3">
    <source>
        <dbReference type="EMBL" id="KGX83581.1"/>
    </source>
</evidence>
<protein>
    <recommendedName>
        <fullName evidence="2">Potassium channel domain-containing protein</fullName>
    </recommendedName>
</protein>
<dbReference type="AlphaFoldDB" id="A0A0A5FS44"/>
<reference evidence="3 4" key="1">
    <citation type="submission" date="2013-08" db="EMBL/GenBank/DDBJ databases">
        <authorList>
            <person name="Huang J."/>
            <person name="Wang G."/>
        </authorList>
    </citation>
    <scope>NUCLEOTIDE SEQUENCE [LARGE SCALE GENOMIC DNA]</scope>
    <source>
        <strain evidence="3 4">BH030004</strain>
    </source>
</reference>
<evidence type="ECO:0000259" key="2">
    <source>
        <dbReference type="Pfam" id="PF07885"/>
    </source>
</evidence>
<sequence>MIWLFLLLIFLVLGMCLWGFFRQNHYERQYFSVQHFYTLVLVYFIVMIGFGLLYFVLSSQGWSILQDDLLRRDSVLDRMAHSIYFSGVTLMTVGYGDITPIGIGRVIALSEALIGYILPAAFFVQLIQDKR</sequence>
<gene>
    <name evidence="3" type="ORF">N783_02110</name>
</gene>
<dbReference type="RefSeq" id="WP_027447629.1">
    <property type="nucleotide sequence ID" value="NZ_AULJ01000077.1"/>
</dbReference>
<dbReference type="Proteomes" id="UP000030403">
    <property type="component" value="Unassembled WGS sequence"/>
</dbReference>
<accession>A0A0A5FS44</accession>
<dbReference type="Gene3D" id="1.10.287.70">
    <property type="match status" value="1"/>
</dbReference>
<feature type="domain" description="Potassium channel" evidence="2">
    <location>
        <begin position="49"/>
        <end position="126"/>
    </location>
</feature>
<proteinExistence type="predicted"/>
<dbReference type="OrthoDB" id="9813518at2"/>
<evidence type="ECO:0000313" key="4">
    <source>
        <dbReference type="Proteomes" id="UP000030403"/>
    </source>
</evidence>
<dbReference type="InterPro" id="IPR013099">
    <property type="entry name" value="K_chnl_dom"/>
</dbReference>
<feature type="transmembrane region" description="Helical" evidence="1">
    <location>
        <begin position="35"/>
        <end position="57"/>
    </location>
</feature>
<dbReference type="STRING" id="1385511.GCA_000425225_04166"/>
<keyword evidence="4" id="KW-1185">Reference proteome</keyword>
<name>A0A0A5FS44_9BACI</name>
<keyword evidence="1" id="KW-0472">Membrane</keyword>
<keyword evidence="1" id="KW-0812">Transmembrane</keyword>